<protein>
    <recommendedName>
        <fullName evidence="4">Deacetylase sirtuin-type domain-containing protein</fullName>
    </recommendedName>
</protein>
<name>A0A0R3U8J0_MESCO</name>
<sequence>MIALGAGISTSAAIPDYLGTNGLWRTHNATSKVDGKKKPLRLQLPEASFAKPTRRFGDSSGALSGGPRILANTPTQSHRPQKRVVAKNGERGTNYEDEGCWRFANIAAFTVKQQTQSSSSLSWLGKAGFRQSQPQRLLLSINTSTHTYKLNAELIGFIVCALEAVGAAIVGNGSRCADASTCVYHCLSIILAQRSKGAEIRQPEVSILLLLLLLLRRATSTRRVHGQVMWLSRADEEVRATTADDSFEARGYHWYACTGDSAVHCRICKSPPPDAPHPTANSQHRCQVFITKHTHLGGGFRKSMHHDVMVVVAVEAVQARATATSSTMLSCCEHSPDPYISHPTLLLLLLLSSIVPSRLHTVSSIVLLRSKRRRPFSSPAAAAAPPTSSCLLFPSFYNANACFRKQTCQTAEATQGQHSATTSTHTTTTTTKAAAAAAAATTTTKYFRQLLLLPPLLLPPLTNCYNYHHYHF</sequence>
<dbReference type="OrthoDB" id="2919105at2759"/>
<dbReference type="InterPro" id="IPR029035">
    <property type="entry name" value="DHS-like_NAD/FAD-binding_dom"/>
</dbReference>
<dbReference type="AlphaFoldDB" id="A0A0R3U8J0"/>
<proteinExistence type="predicted"/>
<feature type="region of interest" description="Disordered" evidence="1">
    <location>
        <begin position="51"/>
        <end position="89"/>
    </location>
</feature>
<dbReference type="Gene3D" id="3.40.50.1220">
    <property type="entry name" value="TPP-binding domain"/>
    <property type="match status" value="1"/>
</dbReference>
<organism evidence="2 3">
    <name type="scientific">Mesocestoides corti</name>
    <name type="common">Flatworm</name>
    <dbReference type="NCBI Taxonomy" id="53468"/>
    <lineage>
        <taxon>Eukaryota</taxon>
        <taxon>Metazoa</taxon>
        <taxon>Spiralia</taxon>
        <taxon>Lophotrochozoa</taxon>
        <taxon>Platyhelminthes</taxon>
        <taxon>Cestoda</taxon>
        <taxon>Eucestoda</taxon>
        <taxon>Cyclophyllidea</taxon>
        <taxon>Mesocestoididae</taxon>
        <taxon>Mesocestoides</taxon>
    </lineage>
</organism>
<evidence type="ECO:0000313" key="2">
    <source>
        <dbReference type="EMBL" id="VDD77196.1"/>
    </source>
</evidence>
<evidence type="ECO:0000313" key="3">
    <source>
        <dbReference type="Proteomes" id="UP000267029"/>
    </source>
</evidence>
<dbReference type="Proteomes" id="UP000267029">
    <property type="component" value="Unassembled WGS sequence"/>
</dbReference>
<keyword evidence="3" id="KW-1185">Reference proteome</keyword>
<accession>A0A0R3U8J0</accession>
<reference evidence="2 3" key="1">
    <citation type="submission" date="2018-10" db="EMBL/GenBank/DDBJ databases">
        <authorList>
            <consortium name="Pathogen Informatics"/>
        </authorList>
    </citation>
    <scope>NUCLEOTIDE SEQUENCE [LARGE SCALE GENOMIC DNA]</scope>
</reference>
<evidence type="ECO:0008006" key="4">
    <source>
        <dbReference type="Google" id="ProtNLM"/>
    </source>
</evidence>
<gene>
    <name evidence="2" type="ORF">MCOS_LOCUS3199</name>
</gene>
<dbReference type="SUPFAM" id="SSF52467">
    <property type="entry name" value="DHS-like NAD/FAD-binding domain"/>
    <property type="match status" value="1"/>
</dbReference>
<dbReference type="EMBL" id="UXSR01000667">
    <property type="protein sequence ID" value="VDD77196.1"/>
    <property type="molecule type" value="Genomic_DNA"/>
</dbReference>
<evidence type="ECO:0000256" key="1">
    <source>
        <dbReference type="SAM" id="MobiDB-lite"/>
    </source>
</evidence>